<dbReference type="PROSITE" id="PS52045">
    <property type="entry name" value="NEPROSIN_PEP_CD"/>
    <property type="match status" value="1"/>
</dbReference>
<dbReference type="Pfam" id="PF14365">
    <property type="entry name" value="Neprosin_AP"/>
    <property type="match status" value="1"/>
</dbReference>
<dbReference type="InterPro" id="IPR025521">
    <property type="entry name" value="Neprosin_propep"/>
</dbReference>
<dbReference type="PANTHER" id="PTHR31589:SF110">
    <property type="entry name" value="PROTEIN, PUTATIVE (DUF239)-RELATED"/>
    <property type="match status" value="1"/>
</dbReference>
<organism evidence="2 3">
    <name type="scientific">Turnera subulata</name>
    <dbReference type="NCBI Taxonomy" id="218843"/>
    <lineage>
        <taxon>Eukaryota</taxon>
        <taxon>Viridiplantae</taxon>
        <taxon>Streptophyta</taxon>
        <taxon>Embryophyta</taxon>
        <taxon>Tracheophyta</taxon>
        <taxon>Spermatophyta</taxon>
        <taxon>Magnoliopsida</taxon>
        <taxon>eudicotyledons</taxon>
        <taxon>Gunneridae</taxon>
        <taxon>Pentapetalae</taxon>
        <taxon>rosids</taxon>
        <taxon>fabids</taxon>
        <taxon>Malpighiales</taxon>
        <taxon>Passifloraceae</taxon>
        <taxon>Turnera</taxon>
    </lineage>
</organism>
<feature type="domain" description="Neprosin PEP catalytic" evidence="1">
    <location>
        <begin position="67"/>
        <end position="312"/>
    </location>
</feature>
<dbReference type="InterPro" id="IPR053168">
    <property type="entry name" value="Glutamic_endopeptidase"/>
</dbReference>
<dbReference type="PANTHER" id="PTHR31589">
    <property type="entry name" value="PROTEIN, PUTATIVE (DUF239)-RELATED-RELATED"/>
    <property type="match status" value="1"/>
</dbReference>
<evidence type="ECO:0000313" key="2">
    <source>
        <dbReference type="EMBL" id="KAJ4836360.1"/>
    </source>
</evidence>
<name>A0A9Q0FTK4_9ROSI</name>
<keyword evidence="3" id="KW-1185">Reference proteome</keyword>
<evidence type="ECO:0000259" key="1">
    <source>
        <dbReference type="PROSITE" id="PS52045"/>
    </source>
</evidence>
<reference evidence="2" key="2">
    <citation type="journal article" date="2023" name="Plants (Basel)">
        <title>Annotation of the Turnera subulata (Passifloraceae) Draft Genome Reveals the S-Locus Evolved after the Divergence of Turneroideae from Passifloroideae in a Stepwise Manner.</title>
        <authorList>
            <person name="Henning P.M."/>
            <person name="Roalson E.H."/>
            <person name="Mir W."/>
            <person name="McCubbin A.G."/>
            <person name="Shore J.S."/>
        </authorList>
    </citation>
    <scope>NUCLEOTIDE SEQUENCE</scope>
    <source>
        <strain evidence="2">F60SS</strain>
    </source>
</reference>
<dbReference type="Pfam" id="PF03080">
    <property type="entry name" value="Neprosin"/>
    <property type="match status" value="1"/>
</dbReference>
<comment type="caution">
    <text evidence="2">The sequence shown here is derived from an EMBL/GenBank/DDBJ whole genome shotgun (WGS) entry which is preliminary data.</text>
</comment>
<evidence type="ECO:0000313" key="3">
    <source>
        <dbReference type="Proteomes" id="UP001141552"/>
    </source>
</evidence>
<gene>
    <name evidence="2" type="ORF">Tsubulata_025916</name>
</gene>
<dbReference type="OrthoDB" id="1858978at2759"/>
<accession>A0A9Q0FTK4</accession>
<reference evidence="2" key="1">
    <citation type="submission" date="2022-02" db="EMBL/GenBank/DDBJ databases">
        <authorList>
            <person name="Henning P.M."/>
            <person name="McCubbin A.G."/>
            <person name="Shore J.S."/>
        </authorList>
    </citation>
    <scope>NUCLEOTIDE SEQUENCE</scope>
    <source>
        <strain evidence="2">F60SS</strain>
        <tissue evidence="2">Leaves</tissue>
    </source>
</reference>
<proteinExistence type="predicted"/>
<protein>
    <recommendedName>
        <fullName evidence="1">Neprosin PEP catalytic domain-containing protein</fullName>
    </recommendedName>
</protein>
<dbReference type="EMBL" id="JAKUCV010004147">
    <property type="protein sequence ID" value="KAJ4836360.1"/>
    <property type="molecule type" value="Genomic_DNA"/>
</dbReference>
<dbReference type="InterPro" id="IPR004314">
    <property type="entry name" value="Neprosin"/>
</dbReference>
<dbReference type="AlphaFoldDB" id="A0A9Q0FTK4"/>
<dbReference type="Proteomes" id="UP001141552">
    <property type="component" value="Unassembled WGS sequence"/>
</dbReference>
<sequence length="312" mass="33676">MKNEDGSIIDCIEISKQPAFDHPLLKNHTIQLQPSFIPKGLFGEKVGAGASSKRRGVDCPTGTVPIRRTTKDDLLRAKALPTTFTMAQAPPSGNHYVSKLVKSNIYNRVYDQDKFATSGTAADPSQRFYGAYGFVSANNGQQGCYNILCSGFVQTSSQHYLGQEILQASQYAGEQFSMVIFVYRDPITGNWLVIDSVNDEPKAQVGYWPGALFTAGLAASAGAVQFGGDVYSPPNEPPPAMGSGHFEVPDFIHTSYISSIELVDSANNTYAPDEIKFADVGEKCYQAKYLGNTAQSTRFASMFAGPGGPSCM</sequence>